<feature type="signal peptide" evidence="1">
    <location>
        <begin position="1"/>
        <end position="18"/>
    </location>
</feature>
<organism evidence="2 3">
    <name type="scientific">Bradyrhizobium aeschynomenes</name>
    <dbReference type="NCBI Taxonomy" id="2734909"/>
    <lineage>
        <taxon>Bacteria</taxon>
        <taxon>Pseudomonadati</taxon>
        <taxon>Pseudomonadota</taxon>
        <taxon>Alphaproteobacteria</taxon>
        <taxon>Hyphomicrobiales</taxon>
        <taxon>Nitrobacteraceae</taxon>
        <taxon>Bradyrhizobium</taxon>
    </lineage>
</organism>
<keyword evidence="3" id="KW-1185">Reference proteome</keyword>
<evidence type="ECO:0000313" key="2">
    <source>
        <dbReference type="EMBL" id="NPU67051.1"/>
    </source>
</evidence>
<protein>
    <submittedName>
        <fullName evidence="2">Uncharacterized protein</fullName>
    </submittedName>
</protein>
<sequence>MSVTLAALTCLLSVSAQASSTVVCYAKDKAIDVELHGSAGRSVGSAIGAFGGEAEFKMPWMPPAARRVTFEAEHLTQTWYDDREIRLAVSWIKDGKEPSPEVTLIIKTRRVRGDDSPYRGQYQLVAHLPDEAGTKREVQGKIECSAD</sequence>
<accession>A0ABX2CFU3</accession>
<evidence type="ECO:0000256" key="1">
    <source>
        <dbReference type="SAM" id="SignalP"/>
    </source>
</evidence>
<feature type="chain" id="PRO_5045185739" evidence="1">
    <location>
        <begin position="19"/>
        <end position="147"/>
    </location>
</feature>
<name>A0ABX2CFU3_9BRAD</name>
<comment type="caution">
    <text evidence="2">The sequence shown here is derived from an EMBL/GenBank/DDBJ whole genome shotgun (WGS) entry which is preliminary data.</text>
</comment>
<reference evidence="2" key="1">
    <citation type="submission" date="2020-05" db="EMBL/GenBank/DDBJ databases">
        <title>Nod-independent and nitrogen-fixing Bradyrhizobium aeschynomene sp. nov. isolated from nodules of Aeschynomene indica.</title>
        <authorList>
            <person name="Zhang Z."/>
        </authorList>
    </citation>
    <scope>NUCLEOTIDE SEQUENCE</scope>
    <source>
        <strain evidence="2">83012</strain>
    </source>
</reference>
<dbReference type="EMBL" id="JABFDN010000005">
    <property type="protein sequence ID" value="NPU67051.1"/>
    <property type="molecule type" value="Genomic_DNA"/>
</dbReference>
<gene>
    <name evidence="2" type="ORF">HL667_18755</name>
</gene>
<evidence type="ECO:0000313" key="3">
    <source>
        <dbReference type="Proteomes" id="UP000886476"/>
    </source>
</evidence>
<dbReference type="RefSeq" id="WP_210265588.1">
    <property type="nucleotide sequence ID" value="NZ_JABFDN010000005.1"/>
</dbReference>
<dbReference type="Proteomes" id="UP000886476">
    <property type="component" value="Unassembled WGS sequence"/>
</dbReference>
<proteinExistence type="predicted"/>
<keyword evidence="1" id="KW-0732">Signal</keyword>